<gene>
    <name evidence="8" type="ORF">OLC1_LOCUS24488</name>
</gene>
<keyword evidence="4 5" id="KW-0067">ATP-binding</keyword>
<sequence length="254" mass="28518">MWQKFNKLGAGSYGKVHLADSPGFRIPNKVAVKSAALENSASLKREALFLKKLKGNPYVIQCYGEEVSQEDNEGMVYNVIMEYAPGGSLKDLITSYNNVMPETVVSGYASMLLRGLSFVHRKGVVHCDIKPDNVLVFPAQDGGLHRLKLADFGLSKRVSEEIMEFRGTPYYASPESMQSGMQGTPADIWSFGCLVLEMMNGGERIWKAEDRWEPQKPEYISECGKDFLGKIFVSVEYRWSADKLLNHPFIQQSK</sequence>
<dbReference type="AlphaFoldDB" id="A0AAV1EG64"/>
<organism evidence="8 9">
    <name type="scientific">Oldenlandia corymbosa var. corymbosa</name>
    <dbReference type="NCBI Taxonomy" id="529605"/>
    <lineage>
        <taxon>Eukaryota</taxon>
        <taxon>Viridiplantae</taxon>
        <taxon>Streptophyta</taxon>
        <taxon>Embryophyta</taxon>
        <taxon>Tracheophyta</taxon>
        <taxon>Spermatophyta</taxon>
        <taxon>Magnoliopsida</taxon>
        <taxon>eudicotyledons</taxon>
        <taxon>Gunneridae</taxon>
        <taxon>Pentapetalae</taxon>
        <taxon>asterids</taxon>
        <taxon>lamiids</taxon>
        <taxon>Gentianales</taxon>
        <taxon>Rubiaceae</taxon>
        <taxon>Rubioideae</taxon>
        <taxon>Spermacoceae</taxon>
        <taxon>Hedyotis-Oldenlandia complex</taxon>
        <taxon>Oldenlandia</taxon>
    </lineage>
</organism>
<dbReference type="Proteomes" id="UP001161247">
    <property type="component" value="Chromosome 9"/>
</dbReference>
<dbReference type="InterPro" id="IPR017441">
    <property type="entry name" value="Protein_kinase_ATP_BS"/>
</dbReference>
<dbReference type="PROSITE" id="PS50011">
    <property type="entry name" value="PROTEIN_KINASE_DOM"/>
    <property type="match status" value="1"/>
</dbReference>
<keyword evidence="1" id="KW-0808">Transferase</keyword>
<feature type="domain" description="Protein kinase" evidence="7">
    <location>
        <begin position="2"/>
        <end position="250"/>
    </location>
</feature>
<dbReference type="InterPro" id="IPR000719">
    <property type="entry name" value="Prot_kinase_dom"/>
</dbReference>
<evidence type="ECO:0000256" key="3">
    <source>
        <dbReference type="ARBA" id="ARBA00022777"/>
    </source>
</evidence>
<dbReference type="PANTHER" id="PTHR48011">
    <property type="entry name" value="CCR4-NOT TRANSCRIPTIONAL COMPLEX SUBUNIT CAF120-RELATED"/>
    <property type="match status" value="1"/>
</dbReference>
<dbReference type="GO" id="GO:0005524">
    <property type="term" value="F:ATP binding"/>
    <property type="evidence" value="ECO:0007669"/>
    <property type="project" value="UniProtKB-UniRule"/>
</dbReference>
<keyword evidence="2 5" id="KW-0547">Nucleotide-binding</keyword>
<comment type="similarity">
    <text evidence="6">Belongs to the protein kinase superfamily.</text>
</comment>
<evidence type="ECO:0000313" key="9">
    <source>
        <dbReference type="Proteomes" id="UP001161247"/>
    </source>
</evidence>
<protein>
    <submittedName>
        <fullName evidence="8">OLC1v1020276C1</fullName>
    </submittedName>
</protein>
<evidence type="ECO:0000259" key="7">
    <source>
        <dbReference type="PROSITE" id="PS50011"/>
    </source>
</evidence>
<accession>A0AAV1EG64</accession>
<evidence type="ECO:0000256" key="2">
    <source>
        <dbReference type="ARBA" id="ARBA00022741"/>
    </source>
</evidence>
<evidence type="ECO:0000256" key="6">
    <source>
        <dbReference type="RuleBase" id="RU000304"/>
    </source>
</evidence>
<dbReference type="InterPro" id="IPR011009">
    <property type="entry name" value="Kinase-like_dom_sf"/>
</dbReference>
<proteinExistence type="inferred from homology"/>
<keyword evidence="9" id="KW-1185">Reference proteome</keyword>
<name>A0AAV1EG64_OLDCO</name>
<dbReference type="InterPro" id="IPR052751">
    <property type="entry name" value="Plant_MAPKKK"/>
</dbReference>
<dbReference type="InterPro" id="IPR008271">
    <property type="entry name" value="Ser/Thr_kinase_AS"/>
</dbReference>
<evidence type="ECO:0000256" key="1">
    <source>
        <dbReference type="ARBA" id="ARBA00022679"/>
    </source>
</evidence>
<dbReference type="PROSITE" id="PS00108">
    <property type="entry name" value="PROTEIN_KINASE_ST"/>
    <property type="match status" value="1"/>
</dbReference>
<dbReference type="EMBL" id="OX459126">
    <property type="protein sequence ID" value="CAI9118676.1"/>
    <property type="molecule type" value="Genomic_DNA"/>
</dbReference>
<reference evidence="8" key="1">
    <citation type="submission" date="2023-03" db="EMBL/GenBank/DDBJ databases">
        <authorList>
            <person name="Julca I."/>
        </authorList>
    </citation>
    <scope>NUCLEOTIDE SEQUENCE</scope>
</reference>
<evidence type="ECO:0000256" key="4">
    <source>
        <dbReference type="ARBA" id="ARBA00022840"/>
    </source>
</evidence>
<dbReference type="GO" id="GO:0007165">
    <property type="term" value="P:signal transduction"/>
    <property type="evidence" value="ECO:0007669"/>
    <property type="project" value="TreeGrafter"/>
</dbReference>
<dbReference type="Gene3D" id="1.10.510.10">
    <property type="entry name" value="Transferase(Phosphotransferase) domain 1"/>
    <property type="match status" value="1"/>
</dbReference>
<dbReference type="Pfam" id="PF00069">
    <property type="entry name" value="Pkinase"/>
    <property type="match status" value="1"/>
</dbReference>
<keyword evidence="6" id="KW-0723">Serine/threonine-protein kinase</keyword>
<evidence type="ECO:0000313" key="8">
    <source>
        <dbReference type="EMBL" id="CAI9118676.1"/>
    </source>
</evidence>
<evidence type="ECO:0000256" key="5">
    <source>
        <dbReference type="PROSITE-ProRule" id="PRU10141"/>
    </source>
</evidence>
<dbReference type="GO" id="GO:0004674">
    <property type="term" value="F:protein serine/threonine kinase activity"/>
    <property type="evidence" value="ECO:0007669"/>
    <property type="project" value="UniProtKB-KW"/>
</dbReference>
<keyword evidence="3" id="KW-0418">Kinase</keyword>
<feature type="binding site" evidence="5">
    <location>
        <position position="33"/>
    </location>
    <ligand>
        <name>ATP</name>
        <dbReference type="ChEBI" id="CHEBI:30616"/>
    </ligand>
</feature>
<dbReference type="PROSITE" id="PS00107">
    <property type="entry name" value="PROTEIN_KINASE_ATP"/>
    <property type="match status" value="1"/>
</dbReference>
<dbReference type="PANTHER" id="PTHR48011:SF86">
    <property type="entry name" value="MITOGEN-ACTIVATED PROTEIN KINASE 4-LIKE"/>
    <property type="match status" value="1"/>
</dbReference>
<dbReference type="SUPFAM" id="SSF56112">
    <property type="entry name" value="Protein kinase-like (PK-like)"/>
    <property type="match status" value="1"/>
</dbReference>
<dbReference type="SMART" id="SM00220">
    <property type="entry name" value="S_TKc"/>
    <property type="match status" value="1"/>
</dbReference>